<dbReference type="EMBL" id="VSRR010012625">
    <property type="protein sequence ID" value="MPC54775.1"/>
    <property type="molecule type" value="Genomic_DNA"/>
</dbReference>
<name>A0A5B7GBS4_PORTR</name>
<protein>
    <submittedName>
        <fullName evidence="1">Uncharacterized protein</fullName>
    </submittedName>
</protein>
<organism evidence="1 2">
    <name type="scientific">Portunus trituberculatus</name>
    <name type="common">Swimming crab</name>
    <name type="synonym">Neptunus trituberculatus</name>
    <dbReference type="NCBI Taxonomy" id="210409"/>
    <lineage>
        <taxon>Eukaryota</taxon>
        <taxon>Metazoa</taxon>
        <taxon>Ecdysozoa</taxon>
        <taxon>Arthropoda</taxon>
        <taxon>Crustacea</taxon>
        <taxon>Multicrustacea</taxon>
        <taxon>Malacostraca</taxon>
        <taxon>Eumalacostraca</taxon>
        <taxon>Eucarida</taxon>
        <taxon>Decapoda</taxon>
        <taxon>Pleocyemata</taxon>
        <taxon>Brachyura</taxon>
        <taxon>Eubrachyura</taxon>
        <taxon>Portunoidea</taxon>
        <taxon>Portunidae</taxon>
        <taxon>Portuninae</taxon>
        <taxon>Portunus</taxon>
    </lineage>
</organism>
<keyword evidence="2" id="KW-1185">Reference proteome</keyword>
<gene>
    <name evidence="1" type="ORF">E2C01_048700</name>
</gene>
<sequence>MKGGKGGREGRGLHLIKAAGNLCISEGQPQLATNAPRRPLRVFVYSLVVESKHDRVVVVVVVEVVVVVAVAQPPSLSPSHFNSPRSSVPFHSALSRLALPVSITHTSQVTHHFPYSCS</sequence>
<evidence type="ECO:0000313" key="1">
    <source>
        <dbReference type="EMBL" id="MPC54775.1"/>
    </source>
</evidence>
<proteinExistence type="predicted"/>
<dbReference type="Proteomes" id="UP000324222">
    <property type="component" value="Unassembled WGS sequence"/>
</dbReference>
<evidence type="ECO:0000313" key="2">
    <source>
        <dbReference type="Proteomes" id="UP000324222"/>
    </source>
</evidence>
<reference evidence="1 2" key="1">
    <citation type="submission" date="2019-05" db="EMBL/GenBank/DDBJ databases">
        <title>Another draft genome of Portunus trituberculatus and its Hox gene families provides insights of decapod evolution.</title>
        <authorList>
            <person name="Jeong J.-H."/>
            <person name="Song I."/>
            <person name="Kim S."/>
            <person name="Choi T."/>
            <person name="Kim D."/>
            <person name="Ryu S."/>
            <person name="Kim W."/>
        </authorList>
    </citation>
    <scope>NUCLEOTIDE SEQUENCE [LARGE SCALE GENOMIC DNA]</scope>
    <source>
        <tissue evidence="1">Muscle</tissue>
    </source>
</reference>
<comment type="caution">
    <text evidence="1">The sequence shown here is derived from an EMBL/GenBank/DDBJ whole genome shotgun (WGS) entry which is preliminary data.</text>
</comment>
<dbReference type="AlphaFoldDB" id="A0A5B7GBS4"/>
<accession>A0A5B7GBS4</accession>